<reference evidence="3 6" key="2">
    <citation type="submission" date="2019-04" db="EMBL/GenBank/DDBJ databases">
        <title>Draft genome sequences of Streptomyces avermitilis NBRC 14893.</title>
        <authorList>
            <person name="Komaki H."/>
            <person name="Tamura T."/>
            <person name="Hosoyama A."/>
        </authorList>
    </citation>
    <scope>NUCLEOTIDE SEQUENCE [LARGE SCALE GENOMIC DNA]</scope>
    <source>
        <strain evidence="3 6">NBRC 14893</strain>
    </source>
</reference>
<accession>A0A4D4LI67</accession>
<feature type="domain" description="Methyltransferase type 11" evidence="2">
    <location>
        <begin position="108"/>
        <end position="203"/>
    </location>
</feature>
<keyword evidence="1 3" id="KW-0808">Transferase</keyword>
<keyword evidence="3" id="KW-0489">Methyltransferase</keyword>
<organism evidence="3 6">
    <name type="scientific">Streptomyces avermitilis</name>
    <dbReference type="NCBI Taxonomy" id="33903"/>
    <lineage>
        <taxon>Bacteria</taxon>
        <taxon>Bacillati</taxon>
        <taxon>Actinomycetota</taxon>
        <taxon>Actinomycetes</taxon>
        <taxon>Kitasatosporales</taxon>
        <taxon>Streptomycetaceae</taxon>
        <taxon>Streptomyces</taxon>
    </lineage>
</organism>
<evidence type="ECO:0000313" key="5">
    <source>
        <dbReference type="Proteomes" id="UP000299211"/>
    </source>
</evidence>
<dbReference type="InterPro" id="IPR049645">
    <property type="entry name" value="GPPMT_Stmyces"/>
</dbReference>
<protein>
    <submittedName>
        <fullName evidence="3">Methyltransferase</fullName>
    </submittedName>
</protein>
<dbReference type="Proteomes" id="UP000302139">
    <property type="component" value="Unassembled WGS sequence"/>
</dbReference>
<dbReference type="EMBL" id="BJHY01000001">
    <property type="protein sequence ID" value="GDY79280.1"/>
    <property type="molecule type" value="Genomic_DNA"/>
</dbReference>
<sequence length="298" mass="33300">MHCEEPLLTTAPDAVTAAPVPTQSTYQSRVADYWNAEENPVNLELGKIDDLYHHHYGVGAVDYSVLDEPDPSRRHERITAELHRLEHAQAELLAGHLSPLSPADRVFDAGCGRGGGSVVAHLRYGCHADGVTISAKQADFANEQARKRDIGDKVRYHHRNMLDTGLPTGAFAASWNNESTMYVELELLFAEHARLLRRGGRCAVIIGCYNDTYGRASREVSLINAHYICDIHPRSAYFRAMARNRLVPVHVEDLTGAALSYWELRKRSDRLATGIEDSFRTAYKNGSFQYLLIVADRV</sequence>
<dbReference type="PANTHER" id="PTHR44068">
    <property type="entry name" value="ZGC:194242"/>
    <property type="match status" value="1"/>
</dbReference>
<evidence type="ECO:0000313" key="6">
    <source>
        <dbReference type="Proteomes" id="UP000302139"/>
    </source>
</evidence>
<dbReference type="GO" id="GO:1904047">
    <property type="term" value="F:S-adenosyl-L-methionine binding"/>
    <property type="evidence" value="ECO:0007669"/>
    <property type="project" value="InterPro"/>
</dbReference>
<dbReference type="NCBIfam" id="NF041943">
    <property type="entry name" value="GPPMT_Stmyces"/>
    <property type="match status" value="1"/>
</dbReference>
<dbReference type="STRING" id="33903.AQJ43_11595"/>
<dbReference type="PANTHER" id="PTHR44068:SF11">
    <property type="entry name" value="GERANYL DIPHOSPHATE 2-C-METHYLTRANSFERASE"/>
    <property type="match status" value="1"/>
</dbReference>
<evidence type="ECO:0000256" key="1">
    <source>
        <dbReference type="ARBA" id="ARBA00022679"/>
    </source>
</evidence>
<dbReference type="EMBL" id="BJHX01000001">
    <property type="protein sequence ID" value="GDY60645.1"/>
    <property type="molecule type" value="Genomic_DNA"/>
</dbReference>
<name>A0A4D4LI67_STRAX</name>
<dbReference type="GO" id="GO:0032259">
    <property type="term" value="P:methylation"/>
    <property type="evidence" value="ECO:0007669"/>
    <property type="project" value="UniProtKB-KW"/>
</dbReference>
<dbReference type="CDD" id="cd02440">
    <property type="entry name" value="AdoMet_MTases"/>
    <property type="match status" value="1"/>
</dbReference>
<reference evidence="4 5" key="1">
    <citation type="submission" date="2019-04" db="EMBL/GenBank/DDBJ databases">
        <title>Draft genome sequences of Streptomyces avermitilis ATCC 31267.</title>
        <authorList>
            <person name="Komaki H."/>
            <person name="Tamura T."/>
            <person name="Hosoyama A."/>
        </authorList>
    </citation>
    <scope>NUCLEOTIDE SEQUENCE [LARGE SCALE GENOMIC DNA]</scope>
    <source>
        <strain evidence="4 5">ATCC 31267</strain>
    </source>
</reference>
<proteinExistence type="predicted"/>
<dbReference type="InterPro" id="IPR029063">
    <property type="entry name" value="SAM-dependent_MTases_sf"/>
</dbReference>
<dbReference type="AlphaFoldDB" id="A0A4D4LI67"/>
<dbReference type="Pfam" id="PF08241">
    <property type="entry name" value="Methyltransf_11"/>
    <property type="match status" value="1"/>
</dbReference>
<dbReference type="SUPFAM" id="SSF53335">
    <property type="entry name" value="S-adenosyl-L-methionine-dependent methyltransferases"/>
    <property type="match status" value="1"/>
</dbReference>
<dbReference type="Gene3D" id="3.40.50.150">
    <property type="entry name" value="Vaccinia Virus protein VP39"/>
    <property type="match status" value="1"/>
</dbReference>
<dbReference type="Proteomes" id="UP000299211">
    <property type="component" value="Unassembled WGS sequence"/>
</dbReference>
<evidence type="ECO:0000259" key="2">
    <source>
        <dbReference type="Pfam" id="PF08241"/>
    </source>
</evidence>
<evidence type="ECO:0000313" key="3">
    <source>
        <dbReference type="EMBL" id="GDY60645.1"/>
    </source>
</evidence>
<dbReference type="GO" id="GO:0008757">
    <property type="term" value="F:S-adenosylmethionine-dependent methyltransferase activity"/>
    <property type="evidence" value="ECO:0007669"/>
    <property type="project" value="InterPro"/>
</dbReference>
<gene>
    <name evidence="3" type="ORF">SAV14893_000380</name>
    <name evidence="4" type="ORF">SAV31267_087650</name>
</gene>
<dbReference type="InterPro" id="IPR013216">
    <property type="entry name" value="Methyltransf_11"/>
</dbReference>
<dbReference type="GO" id="GO:0000287">
    <property type="term" value="F:magnesium ion binding"/>
    <property type="evidence" value="ECO:0007669"/>
    <property type="project" value="InterPro"/>
</dbReference>
<evidence type="ECO:0000313" key="4">
    <source>
        <dbReference type="EMBL" id="GDY79280.1"/>
    </source>
</evidence>
<dbReference type="InterPro" id="IPR050447">
    <property type="entry name" value="Erg6_SMT_methyltransf"/>
</dbReference>
<comment type="caution">
    <text evidence="3">The sequence shown here is derived from an EMBL/GenBank/DDBJ whole genome shotgun (WGS) entry which is preliminary data.</text>
</comment>